<name>A0A2K9LTY7_SPISQ</name>
<dbReference type="NCBIfam" id="TIGR00281">
    <property type="entry name" value="SMC-Scp complex subunit ScpB"/>
    <property type="match status" value="1"/>
</dbReference>
<dbReference type="GO" id="GO:0051304">
    <property type="term" value="P:chromosome separation"/>
    <property type="evidence" value="ECO:0007669"/>
    <property type="project" value="InterPro"/>
</dbReference>
<sequence>MDNKKKMAIAEGLLFVNGDEGTTIEDLQFILNDVSEDEIEVLIDDLIQKYNKDDSSGLSIQKFAKNKYRMITKKENAEFYAKLANVKTESKLSTASIETLSIIAYKGPISRSNVEDIRGVNCETIFYKLKLRNLIEEAGKSDEIGKPMLYKVTEDFLKYFNLNSLDDLPKLKEAIEEEKDIFNRGS</sequence>
<keyword evidence="2 5" id="KW-0132">Cell division</keyword>
<dbReference type="SUPFAM" id="SSF46785">
    <property type="entry name" value="Winged helix' DNA-binding domain"/>
    <property type="match status" value="2"/>
</dbReference>
<dbReference type="PANTHER" id="PTHR34298">
    <property type="entry name" value="SEGREGATION AND CONDENSATION PROTEIN B"/>
    <property type="match status" value="1"/>
</dbReference>
<gene>
    <name evidence="5 6" type="primary">scpB</name>
    <name evidence="6" type="ORF">SMONO_v1c02290</name>
</gene>
<dbReference type="InterPro" id="IPR036388">
    <property type="entry name" value="WH-like_DNA-bd_sf"/>
</dbReference>
<dbReference type="EMBL" id="CP025543">
    <property type="protein sequence ID" value="AUM62480.1"/>
    <property type="molecule type" value="Genomic_DNA"/>
</dbReference>
<evidence type="ECO:0000313" key="6">
    <source>
        <dbReference type="EMBL" id="AUM62480.1"/>
    </source>
</evidence>
<dbReference type="OrthoDB" id="9806226at2"/>
<dbReference type="Pfam" id="PF04079">
    <property type="entry name" value="SMC_ScpB"/>
    <property type="match status" value="1"/>
</dbReference>
<organism evidence="6 7">
    <name type="scientific">Spiroplasma monobiae MQ-1</name>
    <dbReference type="NCBI Taxonomy" id="1336748"/>
    <lineage>
        <taxon>Bacteria</taxon>
        <taxon>Bacillati</taxon>
        <taxon>Mycoplasmatota</taxon>
        <taxon>Mollicutes</taxon>
        <taxon>Entomoplasmatales</taxon>
        <taxon>Spiroplasmataceae</taxon>
        <taxon>Spiroplasma</taxon>
    </lineage>
</organism>
<evidence type="ECO:0000256" key="2">
    <source>
        <dbReference type="ARBA" id="ARBA00022618"/>
    </source>
</evidence>
<dbReference type="Gene3D" id="1.10.10.10">
    <property type="entry name" value="Winged helix-like DNA-binding domain superfamily/Winged helix DNA-binding domain"/>
    <property type="match status" value="2"/>
</dbReference>
<dbReference type="PIRSF" id="PIRSF019345">
    <property type="entry name" value="ScpB"/>
    <property type="match status" value="1"/>
</dbReference>
<evidence type="ECO:0000313" key="7">
    <source>
        <dbReference type="Proteomes" id="UP000234790"/>
    </source>
</evidence>
<proteinExistence type="inferred from homology"/>
<dbReference type="PANTHER" id="PTHR34298:SF2">
    <property type="entry name" value="SEGREGATION AND CONDENSATION PROTEIN B"/>
    <property type="match status" value="1"/>
</dbReference>
<dbReference type="GO" id="GO:0006260">
    <property type="term" value="P:DNA replication"/>
    <property type="evidence" value="ECO:0007669"/>
    <property type="project" value="UniProtKB-UniRule"/>
</dbReference>
<dbReference type="InterPro" id="IPR036390">
    <property type="entry name" value="WH_DNA-bd_sf"/>
</dbReference>
<evidence type="ECO:0000256" key="1">
    <source>
        <dbReference type="ARBA" id="ARBA00022490"/>
    </source>
</evidence>
<comment type="function">
    <text evidence="5">Participates in chromosomal partition during cell division. May act via the formation of a condensin-like complex containing Smc and ScpA that pull DNA away from mid-cell into both cell halves.</text>
</comment>
<evidence type="ECO:0000256" key="4">
    <source>
        <dbReference type="ARBA" id="ARBA00023306"/>
    </source>
</evidence>
<comment type="subcellular location">
    <subcellularLocation>
        <location evidence="5">Cytoplasm</location>
    </subcellularLocation>
    <text evidence="5">Associated with two foci at the outer edges of the nucleoid region in young cells, and at four foci within both cell halves in older cells.</text>
</comment>
<keyword evidence="3 5" id="KW-0159">Chromosome partition</keyword>
<evidence type="ECO:0000256" key="5">
    <source>
        <dbReference type="HAMAP-Rule" id="MF_01804"/>
    </source>
</evidence>
<evidence type="ECO:0000256" key="3">
    <source>
        <dbReference type="ARBA" id="ARBA00022829"/>
    </source>
</evidence>
<keyword evidence="4 5" id="KW-0131">Cell cycle</keyword>
<dbReference type="GO" id="GO:0005737">
    <property type="term" value="C:cytoplasm"/>
    <property type="evidence" value="ECO:0007669"/>
    <property type="project" value="UniProtKB-SubCell"/>
</dbReference>
<dbReference type="Proteomes" id="UP000234790">
    <property type="component" value="Chromosome"/>
</dbReference>
<dbReference type="HAMAP" id="MF_01804">
    <property type="entry name" value="ScpB"/>
    <property type="match status" value="1"/>
</dbReference>
<dbReference type="AlphaFoldDB" id="A0A2K9LTY7"/>
<protein>
    <recommendedName>
        <fullName evidence="5">Segregation and condensation protein B</fullName>
    </recommendedName>
</protein>
<dbReference type="GO" id="GO:0051301">
    <property type="term" value="P:cell division"/>
    <property type="evidence" value="ECO:0007669"/>
    <property type="project" value="UniProtKB-KW"/>
</dbReference>
<comment type="similarity">
    <text evidence="5">Belongs to the ScpB family.</text>
</comment>
<dbReference type="RefSeq" id="WP_101780531.1">
    <property type="nucleotide sequence ID" value="NZ_CP025543.1"/>
</dbReference>
<comment type="subunit">
    <text evidence="5">Homodimer. Homodimerization may be required to stabilize the binding of ScpA to the Smc head domains. Component of a cohesin-like complex composed of ScpA, ScpB and the Smc homodimer, in which ScpA and ScpB bind to the head domain of Smc. The presence of the three proteins is required for the association of the complex with DNA.</text>
</comment>
<reference evidence="6 7" key="1">
    <citation type="submission" date="2017-12" db="EMBL/GenBank/DDBJ databases">
        <title>Complete genome sequence of Spiroplasma monobiae MQ-1 (ATCC 33825).</title>
        <authorList>
            <person name="Tsai Y.-M."/>
            <person name="Lo W.-S."/>
            <person name="Wu P.-S."/>
            <person name="Cho S.-T."/>
            <person name="Kuo C.-H."/>
        </authorList>
    </citation>
    <scope>NUCLEOTIDE SEQUENCE [LARGE SCALE GENOMIC DNA]</scope>
    <source>
        <strain evidence="6 7">MQ-1</strain>
    </source>
</reference>
<accession>A0A2K9LTY7</accession>
<keyword evidence="7" id="KW-1185">Reference proteome</keyword>
<keyword evidence="1 5" id="KW-0963">Cytoplasm</keyword>
<dbReference type="InterPro" id="IPR005234">
    <property type="entry name" value="ScpB_csome_segregation"/>
</dbReference>
<dbReference type="KEGG" id="smoo:SMONO_v1c02290"/>